<dbReference type="GO" id="GO:0045892">
    <property type="term" value="P:negative regulation of DNA-templated transcription"/>
    <property type="evidence" value="ECO:0007669"/>
    <property type="project" value="TreeGrafter"/>
</dbReference>
<evidence type="ECO:0000256" key="9">
    <source>
        <dbReference type="SAM" id="MobiDB-lite"/>
    </source>
</evidence>
<dbReference type="Gene3D" id="3.30.1490.190">
    <property type="match status" value="1"/>
</dbReference>
<feature type="binding site" evidence="7">
    <location>
        <position position="138"/>
    </location>
    <ligand>
        <name>Zn(2+)</name>
        <dbReference type="ChEBI" id="CHEBI:29105"/>
    </ligand>
</feature>
<evidence type="ECO:0000256" key="4">
    <source>
        <dbReference type="ARBA" id="ARBA00023015"/>
    </source>
</evidence>
<evidence type="ECO:0000256" key="6">
    <source>
        <dbReference type="ARBA" id="ARBA00023163"/>
    </source>
</evidence>
<evidence type="ECO:0000256" key="1">
    <source>
        <dbReference type="ARBA" id="ARBA00007957"/>
    </source>
</evidence>
<dbReference type="GO" id="GO:0003700">
    <property type="term" value="F:DNA-binding transcription factor activity"/>
    <property type="evidence" value="ECO:0007669"/>
    <property type="project" value="InterPro"/>
</dbReference>
<organism evidence="10 11">
    <name type="scientific">Vasconcelosia minhoensis LEGE 07310</name>
    <dbReference type="NCBI Taxonomy" id="915328"/>
    <lineage>
        <taxon>Bacteria</taxon>
        <taxon>Bacillati</taxon>
        <taxon>Cyanobacteriota</taxon>
        <taxon>Cyanophyceae</taxon>
        <taxon>Nodosilineales</taxon>
        <taxon>Cymatolegaceae</taxon>
        <taxon>Vasconcelosia</taxon>
        <taxon>Vasconcelosia minhoensis</taxon>
    </lineage>
</organism>
<dbReference type="RefSeq" id="WP_193910856.1">
    <property type="nucleotide sequence ID" value="NZ_JADEXG010000063.1"/>
</dbReference>
<keyword evidence="5" id="KW-0238">DNA-binding</keyword>
<evidence type="ECO:0000256" key="8">
    <source>
        <dbReference type="PIRSR" id="PIRSR602481-2"/>
    </source>
</evidence>
<accession>A0A8J7DD93</accession>
<feature type="binding site" evidence="7">
    <location>
        <position position="101"/>
    </location>
    <ligand>
        <name>Zn(2+)</name>
        <dbReference type="ChEBI" id="CHEBI:29105"/>
    </ligand>
</feature>
<keyword evidence="6" id="KW-0804">Transcription</keyword>
<sequence length="144" mass="15963">MNRDPYIPITRQSDPTPPGSANLTVSQDAVLKALGQERQPLSAQALYGLMRRQKSIGLATVYRALGALELLGLVQHRANITGENLYSVVEQDCHYLTCLQCHQSVPVNSCPVQELETKLQHSSSFRIYYHTLEFFGLCGLCAQA</sequence>
<feature type="binding site" evidence="8">
    <location>
        <position position="130"/>
    </location>
    <ligand>
        <name>Fe cation</name>
        <dbReference type="ChEBI" id="CHEBI:24875"/>
    </ligand>
</feature>
<gene>
    <name evidence="10" type="ORF">IQ241_20570</name>
</gene>
<proteinExistence type="inferred from homology"/>
<dbReference type="InterPro" id="IPR043135">
    <property type="entry name" value="Fur_C"/>
</dbReference>
<dbReference type="InterPro" id="IPR036390">
    <property type="entry name" value="WH_DNA-bd_sf"/>
</dbReference>
<dbReference type="PANTHER" id="PTHR33202:SF19">
    <property type="entry name" value="FERRIC UPTAKE REGULATION PROTEIN"/>
    <property type="match status" value="1"/>
</dbReference>
<dbReference type="Gene3D" id="1.10.10.10">
    <property type="entry name" value="Winged helix-like DNA-binding domain superfamily/Winged helix DNA-binding domain"/>
    <property type="match status" value="1"/>
</dbReference>
<dbReference type="Pfam" id="PF01475">
    <property type="entry name" value="FUR"/>
    <property type="match status" value="1"/>
</dbReference>
<keyword evidence="8" id="KW-0408">Iron</keyword>
<evidence type="ECO:0000256" key="2">
    <source>
        <dbReference type="ARBA" id="ARBA00022491"/>
    </source>
</evidence>
<dbReference type="PANTHER" id="PTHR33202">
    <property type="entry name" value="ZINC UPTAKE REGULATION PROTEIN"/>
    <property type="match status" value="1"/>
</dbReference>
<dbReference type="Proteomes" id="UP000636505">
    <property type="component" value="Unassembled WGS sequence"/>
</dbReference>
<reference evidence="10" key="1">
    <citation type="submission" date="2020-10" db="EMBL/GenBank/DDBJ databases">
        <authorList>
            <person name="Castelo-Branco R."/>
            <person name="Eusebio N."/>
            <person name="Adriana R."/>
            <person name="Vieira A."/>
            <person name="Brugerolle De Fraissinette N."/>
            <person name="Rezende De Castro R."/>
            <person name="Schneider M.P."/>
            <person name="Vasconcelos V."/>
            <person name="Leao P.N."/>
        </authorList>
    </citation>
    <scope>NUCLEOTIDE SEQUENCE</scope>
    <source>
        <strain evidence="10">LEGE 07310</strain>
    </source>
</reference>
<comment type="cofactor">
    <cofactor evidence="8">
        <name>Mn(2+)</name>
        <dbReference type="ChEBI" id="CHEBI:29035"/>
    </cofactor>
    <cofactor evidence="8">
        <name>Fe(2+)</name>
        <dbReference type="ChEBI" id="CHEBI:29033"/>
    </cofactor>
    <text evidence="8">Binds 1 Mn(2+) or Fe(2+) ion per subunit.</text>
</comment>
<feature type="binding site" evidence="7">
    <location>
        <position position="98"/>
    </location>
    <ligand>
        <name>Zn(2+)</name>
        <dbReference type="ChEBI" id="CHEBI:29105"/>
    </ligand>
</feature>
<comment type="caution">
    <text evidence="10">The sequence shown here is derived from an EMBL/GenBank/DDBJ whole genome shotgun (WGS) entry which is preliminary data.</text>
</comment>
<feature type="binding site" evidence="7">
    <location>
        <position position="141"/>
    </location>
    <ligand>
        <name>Zn(2+)</name>
        <dbReference type="ChEBI" id="CHEBI:29105"/>
    </ligand>
</feature>
<evidence type="ECO:0000256" key="3">
    <source>
        <dbReference type="ARBA" id="ARBA00022833"/>
    </source>
</evidence>
<evidence type="ECO:0000313" key="11">
    <source>
        <dbReference type="Proteomes" id="UP000636505"/>
    </source>
</evidence>
<dbReference type="InterPro" id="IPR002481">
    <property type="entry name" value="FUR"/>
</dbReference>
<keyword evidence="2" id="KW-0678">Repressor</keyword>
<evidence type="ECO:0000256" key="7">
    <source>
        <dbReference type="PIRSR" id="PIRSR602481-1"/>
    </source>
</evidence>
<evidence type="ECO:0000313" key="10">
    <source>
        <dbReference type="EMBL" id="MBE9079657.1"/>
    </source>
</evidence>
<keyword evidence="3 7" id="KW-0862">Zinc</keyword>
<keyword evidence="4" id="KW-0805">Transcription regulation</keyword>
<feature type="region of interest" description="Disordered" evidence="9">
    <location>
        <begin position="1"/>
        <end position="20"/>
    </location>
</feature>
<dbReference type="GO" id="GO:0000976">
    <property type="term" value="F:transcription cis-regulatory region binding"/>
    <property type="evidence" value="ECO:0007669"/>
    <property type="project" value="TreeGrafter"/>
</dbReference>
<dbReference type="EMBL" id="JADEXG010000063">
    <property type="protein sequence ID" value="MBE9079657.1"/>
    <property type="molecule type" value="Genomic_DNA"/>
</dbReference>
<dbReference type="GO" id="GO:0008270">
    <property type="term" value="F:zinc ion binding"/>
    <property type="evidence" value="ECO:0007669"/>
    <property type="project" value="TreeGrafter"/>
</dbReference>
<dbReference type="InterPro" id="IPR036388">
    <property type="entry name" value="WH-like_DNA-bd_sf"/>
</dbReference>
<dbReference type="AlphaFoldDB" id="A0A8J7DD93"/>
<dbReference type="GO" id="GO:1900376">
    <property type="term" value="P:regulation of secondary metabolite biosynthetic process"/>
    <property type="evidence" value="ECO:0007669"/>
    <property type="project" value="TreeGrafter"/>
</dbReference>
<keyword evidence="7" id="KW-0479">Metal-binding</keyword>
<comment type="similarity">
    <text evidence="1">Belongs to the Fur family.</text>
</comment>
<evidence type="ECO:0000256" key="5">
    <source>
        <dbReference type="ARBA" id="ARBA00023125"/>
    </source>
</evidence>
<dbReference type="SUPFAM" id="SSF46785">
    <property type="entry name" value="Winged helix' DNA-binding domain"/>
    <property type="match status" value="1"/>
</dbReference>
<feature type="compositionally biased region" description="Polar residues" evidence="9">
    <location>
        <begin position="10"/>
        <end position="20"/>
    </location>
</feature>
<protein>
    <submittedName>
        <fullName evidence="10">Transcriptional repressor</fullName>
    </submittedName>
</protein>
<name>A0A8J7DD93_9CYAN</name>
<comment type="cofactor">
    <cofactor evidence="7">
        <name>Zn(2+)</name>
        <dbReference type="ChEBI" id="CHEBI:29105"/>
    </cofactor>
    <text evidence="7">Binds 1 zinc ion per subunit.</text>
</comment>
<keyword evidence="11" id="KW-1185">Reference proteome</keyword>